<dbReference type="Gene3D" id="2.40.50.140">
    <property type="entry name" value="Nucleic acid-binding proteins"/>
    <property type="match status" value="1"/>
</dbReference>
<dbReference type="InterPro" id="IPR036388">
    <property type="entry name" value="WH-like_DNA-bd_sf"/>
</dbReference>
<feature type="domain" description="Conserved virulence factor B-like winged helix" evidence="3">
    <location>
        <begin position="228"/>
        <end position="285"/>
    </location>
</feature>
<keyword evidence="5" id="KW-1185">Reference proteome</keyword>
<sequence length="287" mass="31703">MVKLGKLNKLKVKHLLTMGATLDGGALGDILLPRRHMPDSIQEGSVIEVFVYLDTDDQPIATTETPKVMVGQCAYLKVIDVNKVGAFMDWGLPKDLLLPFAEQPKPLRPGMFKVVYAYIDKASKRISASARLDKHLHEENNLGEGIEVDGGFFKPGDEVDALFCGRSDLGYKAVLNNTHLGLLHHSDAFQNIMIGLAKKAYIKSISPEGKINLTLHIPNKEQLGELAEKILADLQAGSGVSFLTDKSSPEDIKQKWRVSKGSYKKAIGALYKQKKIEILKDKIRLVD</sequence>
<proteinExistence type="inferred from homology"/>
<accession>A0A4V6PXT8</accession>
<organism evidence="4 5">
    <name type="scientific">Marinicella litoralis</name>
    <dbReference type="NCBI Taxonomy" id="644220"/>
    <lineage>
        <taxon>Bacteria</taxon>
        <taxon>Pseudomonadati</taxon>
        <taxon>Pseudomonadota</taxon>
        <taxon>Gammaproteobacteria</taxon>
        <taxon>Lysobacterales</taxon>
        <taxon>Marinicellaceae</taxon>
        <taxon>Marinicella</taxon>
    </lineage>
</organism>
<dbReference type="EMBL" id="SNZB01000006">
    <property type="protein sequence ID" value="TDR17521.1"/>
    <property type="molecule type" value="Genomic_DNA"/>
</dbReference>
<dbReference type="PANTHER" id="PTHR37296">
    <property type="entry name" value="CONSERVED VIRULENCE FACTOR B"/>
    <property type="match status" value="1"/>
</dbReference>
<feature type="domain" description="Conserved virulence factor B first S1" evidence="2">
    <location>
        <begin position="4"/>
        <end position="63"/>
    </location>
</feature>
<dbReference type="RefSeq" id="WP_099018885.1">
    <property type="nucleotide sequence ID" value="NZ_NIHB01000002.1"/>
</dbReference>
<comment type="caution">
    <text evidence="4">The sequence shown here is derived from an EMBL/GenBank/DDBJ whole genome shotgun (WGS) entry which is preliminary data.</text>
</comment>
<dbReference type="OrthoDB" id="9801597at2"/>
<evidence type="ECO:0000313" key="4">
    <source>
        <dbReference type="EMBL" id="TDR17521.1"/>
    </source>
</evidence>
<comment type="similarity">
    <text evidence="1">Belongs to the CvfB family.</text>
</comment>
<dbReference type="PIRSF" id="PIRSF012524">
    <property type="entry name" value="YitL_S1"/>
    <property type="match status" value="1"/>
</dbReference>
<gene>
    <name evidence="4" type="ORF">C8D91_2580</name>
</gene>
<dbReference type="Gene3D" id="1.10.10.10">
    <property type="entry name" value="Winged helix-like DNA-binding domain superfamily/Winged helix DNA-binding domain"/>
    <property type="match status" value="1"/>
</dbReference>
<reference evidence="4 5" key="1">
    <citation type="submission" date="2019-03" db="EMBL/GenBank/DDBJ databases">
        <title>Genomic Encyclopedia of Type Strains, Phase IV (KMG-IV): sequencing the most valuable type-strain genomes for metagenomic binning, comparative biology and taxonomic classification.</title>
        <authorList>
            <person name="Goeker M."/>
        </authorList>
    </citation>
    <scope>NUCLEOTIDE SEQUENCE [LARGE SCALE GENOMIC DNA]</scope>
    <source>
        <strain evidence="4 5">DSM 25488</strain>
    </source>
</reference>
<evidence type="ECO:0008006" key="6">
    <source>
        <dbReference type="Google" id="ProtNLM"/>
    </source>
</evidence>
<dbReference type="InterPro" id="IPR014464">
    <property type="entry name" value="CvfB_fam"/>
</dbReference>
<evidence type="ECO:0000256" key="1">
    <source>
        <dbReference type="PIRNR" id="PIRNR012524"/>
    </source>
</evidence>
<evidence type="ECO:0000259" key="3">
    <source>
        <dbReference type="Pfam" id="PF17783"/>
    </source>
</evidence>
<evidence type="ECO:0000259" key="2">
    <source>
        <dbReference type="Pfam" id="PF13509"/>
    </source>
</evidence>
<protein>
    <recommendedName>
        <fullName evidence="6">GntR family transcriptional regulator</fullName>
    </recommendedName>
</protein>
<dbReference type="PANTHER" id="PTHR37296:SF1">
    <property type="entry name" value="CONSERVED VIRULENCE FACTOR B"/>
    <property type="match status" value="1"/>
</dbReference>
<dbReference type="Pfam" id="PF17783">
    <property type="entry name" value="WHD_CvfB"/>
    <property type="match status" value="1"/>
</dbReference>
<name>A0A4V6PXT8_9GAMM</name>
<dbReference type="InterPro" id="IPR039566">
    <property type="entry name" value="CvfB_S1_st"/>
</dbReference>
<evidence type="ECO:0000313" key="5">
    <source>
        <dbReference type="Proteomes" id="UP000295724"/>
    </source>
</evidence>
<dbReference type="Proteomes" id="UP000295724">
    <property type="component" value="Unassembled WGS sequence"/>
</dbReference>
<dbReference type="AlphaFoldDB" id="A0A4V6PXT8"/>
<dbReference type="Pfam" id="PF13509">
    <property type="entry name" value="S1_2"/>
    <property type="match status" value="1"/>
</dbReference>
<dbReference type="InterPro" id="IPR012340">
    <property type="entry name" value="NA-bd_OB-fold"/>
</dbReference>
<dbReference type="InterPro" id="IPR040764">
    <property type="entry name" value="CvfB_WH"/>
</dbReference>